<dbReference type="PROSITE" id="PS51379">
    <property type="entry name" value="4FE4S_FER_2"/>
    <property type="match status" value="1"/>
</dbReference>
<sequence>MPATPDASEELRRRLLAETGGEAFFDAAGRGRYATDASAYQLMPLGVFVPRNEDDVAAAIAICRDLKVPIAPRGAGTSEAGQALAAALVIDGSKHLNQILALDAAARTVTVQPGVLLDTLNAHLRPHGLWLPVDIDSSAQATLGGMAGNDAGGARTIGYGSMVHQVLSASAWLSSGELVDFGPVPSLAEGSRGAEIVARLRALVQAHEADIAAHWPKLPRRGGYNLDLFDCRNPRPYSPDRQPNLAHLLVGSEGTLAFLRTLTLRVQPLPAARVLGLIAFKTLAGALEMVQPIAANFAPTAIELLDRSMVEEPTALHTLLVELSGEDRVALKSQLAELEVLLGEMNHHKCLTPVIDDAAKAAVWARRRGALRTLERTQGTARPTAFIDDCSVPLSALPAYAEALGKVLERHGLGKPAWHGHVSLGMLRVRPLLDMRKPGSKGGAALMRKLAEEVSALVRKFGGSFSGEGGDGLARNEWIEWQFGPRLKDAFRAVKNELDPLFLFNPGKIVLPSKMDDPALLRYPPRGAPRAYKVIELKPALDWSAWEQGPESTGTGLASAIEACDGNGTCSSVAEARCPSYRLTLNEQHGVRGRANTLRLAQSGQLDGGLAGAAVHEALDLCVGCRACRSECPNGVDVARLKTEALAQRAAAQAQPSRRDALFAALPEAVHSGLRGWLARLRERSPLLARLGEKHLGLTARRPLPNWRKDSFWHSAAGPFDSLEATLAAAPMAAVLFVDTFNGSFETENALAAARVLKAAGYTLHVARKDGGHHCCGRTALAVGQVAQARERLTALLAALQPAAQAGVAIVGLEPACLLTLREEAPALGLGEPASAVAAQALLFEEFVAREAREGRFRLALRPAGAPLLLHGHCHTKAAGALPPVLDVLRLIPDAAPELVDTACCGMAGGFGHEAEHYETSMRMAEDRLLPALRARPEAIVVADGSSCRQQIVHGAQREALHVARLLERLIAA</sequence>
<dbReference type="InterPro" id="IPR036318">
    <property type="entry name" value="FAD-bd_PCMH-like_sf"/>
</dbReference>
<evidence type="ECO:0000256" key="4">
    <source>
        <dbReference type="ARBA" id="ARBA00022827"/>
    </source>
</evidence>
<evidence type="ECO:0000256" key="7">
    <source>
        <dbReference type="ARBA" id="ARBA00023014"/>
    </source>
</evidence>
<dbReference type="InterPro" id="IPR004017">
    <property type="entry name" value="Cys_rich_dom"/>
</dbReference>
<evidence type="ECO:0000256" key="3">
    <source>
        <dbReference type="ARBA" id="ARBA00022723"/>
    </source>
</evidence>
<dbReference type="InterPro" id="IPR016169">
    <property type="entry name" value="FAD-bd_PCMH_sub2"/>
</dbReference>
<dbReference type="InterPro" id="IPR016166">
    <property type="entry name" value="FAD-bd_PCMH"/>
</dbReference>
<reference evidence="10 11" key="1">
    <citation type="submission" date="2023-11" db="EMBL/GenBank/DDBJ databases">
        <title>Paucibacter sp. nov., isolated from fresh soil in Korea.</title>
        <authorList>
            <person name="Le N.T.T."/>
        </authorList>
    </citation>
    <scope>NUCLEOTIDE SEQUENCE [LARGE SCALE GENOMIC DNA]</scope>
    <source>
        <strain evidence="10 11">R3-3</strain>
    </source>
</reference>
<dbReference type="InterPro" id="IPR017896">
    <property type="entry name" value="4Fe4S_Fe-S-bd"/>
</dbReference>
<evidence type="ECO:0000256" key="5">
    <source>
        <dbReference type="ARBA" id="ARBA00023002"/>
    </source>
</evidence>
<organism evidence="10 11">
    <name type="scientific">Roseateles agri</name>
    <dbReference type="NCBI Taxonomy" id="3098619"/>
    <lineage>
        <taxon>Bacteria</taxon>
        <taxon>Pseudomonadati</taxon>
        <taxon>Pseudomonadota</taxon>
        <taxon>Betaproteobacteria</taxon>
        <taxon>Burkholderiales</taxon>
        <taxon>Sphaerotilaceae</taxon>
        <taxon>Roseateles</taxon>
    </lineage>
</organism>
<dbReference type="SUPFAM" id="SSF46548">
    <property type="entry name" value="alpha-helical ferredoxin"/>
    <property type="match status" value="1"/>
</dbReference>
<evidence type="ECO:0000259" key="9">
    <source>
        <dbReference type="PROSITE" id="PS51387"/>
    </source>
</evidence>
<dbReference type="InterPro" id="IPR017900">
    <property type="entry name" value="4Fe4S_Fe_S_CS"/>
</dbReference>
<name>A0ABU5DDR2_9BURK</name>
<dbReference type="Gene3D" id="3.30.465.10">
    <property type="match status" value="1"/>
</dbReference>
<dbReference type="InterPro" id="IPR006094">
    <property type="entry name" value="Oxid_FAD_bind_N"/>
</dbReference>
<dbReference type="InterPro" id="IPR004113">
    <property type="entry name" value="FAD-bd_oxidored_4_C"/>
</dbReference>
<accession>A0ABU5DDR2</accession>
<dbReference type="Pfam" id="PF02913">
    <property type="entry name" value="FAD-oxidase_C"/>
    <property type="match status" value="1"/>
</dbReference>
<dbReference type="SUPFAM" id="SSF56176">
    <property type="entry name" value="FAD-binding/transporter-associated domain-like"/>
    <property type="match status" value="1"/>
</dbReference>
<dbReference type="InterPro" id="IPR016164">
    <property type="entry name" value="FAD-linked_Oxase-like_C"/>
</dbReference>
<keyword evidence="7" id="KW-0411">Iron-sulfur</keyword>
<dbReference type="Proteomes" id="UP001285263">
    <property type="component" value="Unassembled WGS sequence"/>
</dbReference>
<keyword evidence="2" id="KW-0285">Flavoprotein</keyword>
<dbReference type="PANTHER" id="PTHR11748">
    <property type="entry name" value="D-LACTATE DEHYDROGENASE"/>
    <property type="match status" value="1"/>
</dbReference>
<dbReference type="PANTHER" id="PTHR11748:SF119">
    <property type="entry name" value="D-2-HYDROXYGLUTARATE DEHYDROGENASE"/>
    <property type="match status" value="1"/>
</dbReference>
<keyword evidence="4" id="KW-0274">FAD</keyword>
<comment type="caution">
    <text evidence="10">The sequence shown here is derived from an EMBL/GenBank/DDBJ whole genome shotgun (WGS) entry which is preliminary data.</text>
</comment>
<evidence type="ECO:0000313" key="10">
    <source>
        <dbReference type="EMBL" id="MDY0744422.1"/>
    </source>
</evidence>
<feature type="domain" description="4Fe-4S ferredoxin-type" evidence="8">
    <location>
        <begin position="612"/>
        <end position="644"/>
    </location>
</feature>
<dbReference type="Gene3D" id="3.30.43.10">
    <property type="entry name" value="Uridine Diphospho-n-acetylenolpyruvylglucosamine Reductase, domain 2"/>
    <property type="match status" value="1"/>
</dbReference>
<dbReference type="Pfam" id="PF02754">
    <property type="entry name" value="CCG"/>
    <property type="match status" value="1"/>
</dbReference>
<dbReference type="EMBL" id="JAXCLA010000002">
    <property type="protein sequence ID" value="MDY0744422.1"/>
    <property type="molecule type" value="Genomic_DNA"/>
</dbReference>
<keyword evidence="6" id="KW-0408">Iron</keyword>
<dbReference type="PROSITE" id="PS51387">
    <property type="entry name" value="FAD_PCMH"/>
    <property type="match status" value="1"/>
</dbReference>
<gene>
    <name evidence="10" type="ORF">SNE35_07885</name>
</gene>
<keyword evidence="5" id="KW-0560">Oxidoreductase</keyword>
<evidence type="ECO:0000259" key="8">
    <source>
        <dbReference type="PROSITE" id="PS51379"/>
    </source>
</evidence>
<feature type="domain" description="FAD-binding PCMH-type" evidence="9">
    <location>
        <begin position="40"/>
        <end position="269"/>
    </location>
</feature>
<protein>
    <submittedName>
        <fullName evidence="10">FAD-linked oxidase C-terminal domain-containing protein</fullName>
    </submittedName>
</protein>
<dbReference type="InterPro" id="IPR016167">
    <property type="entry name" value="FAD-bd_PCMH_sub1"/>
</dbReference>
<evidence type="ECO:0000256" key="6">
    <source>
        <dbReference type="ARBA" id="ARBA00023004"/>
    </source>
</evidence>
<evidence type="ECO:0000256" key="1">
    <source>
        <dbReference type="ARBA" id="ARBA00001974"/>
    </source>
</evidence>
<proteinExistence type="predicted"/>
<keyword evidence="3" id="KW-0479">Metal-binding</keyword>
<evidence type="ECO:0000313" key="11">
    <source>
        <dbReference type="Proteomes" id="UP001285263"/>
    </source>
</evidence>
<dbReference type="Gene3D" id="3.30.70.2740">
    <property type="match status" value="1"/>
</dbReference>
<dbReference type="Pfam" id="PF01565">
    <property type="entry name" value="FAD_binding_4"/>
    <property type="match status" value="1"/>
</dbReference>
<dbReference type="Pfam" id="PF13183">
    <property type="entry name" value="Fer4_8"/>
    <property type="match status" value="1"/>
</dbReference>
<evidence type="ECO:0000256" key="2">
    <source>
        <dbReference type="ARBA" id="ARBA00022630"/>
    </source>
</evidence>
<comment type="cofactor">
    <cofactor evidence="1">
        <name>FAD</name>
        <dbReference type="ChEBI" id="CHEBI:57692"/>
    </cofactor>
</comment>
<dbReference type="PROSITE" id="PS00198">
    <property type="entry name" value="4FE4S_FER_1"/>
    <property type="match status" value="1"/>
</dbReference>
<dbReference type="SUPFAM" id="SSF55103">
    <property type="entry name" value="FAD-linked oxidases, C-terminal domain"/>
    <property type="match status" value="1"/>
</dbReference>
<keyword evidence="11" id="KW-1185">Reference proteome</keyword>
<dbReference type="RefSeq" id="WP_320422310.1">
    <property type="nucleotide sequence ID" value="NZ_JAXCLA010000002.1"/>
</dbReference>